<feature type="compositionally biased region" description="Polar residues" evidence="2">
    <location>
        <begin position="311"/>
        <end position="320"/>
    </location>
</feature>
<proteinExistence type="predicted"/>
<dbReference type="Pfam" id="PF00612">
    <property type="entry name" value="IQ"/>
    <property type="match status" value="2"/>
</dbReference>
<feature type="compositionally biased region" description="Basic and acidic residues" evidence="2">
    <location>
        <begin position="1090"/>
        <end position="1169"/>
    </location>
</feature>
<feature type="region of interest" description="Disordered" evidence="2">
    <location>
        <begin position="369"/>
        <end position="397"/>
    </location>
</feature>
<dbReference type="PROSITE" id="PS50096">
    <property type="entry name" value="IQ"/>
    <property type="match status" value="7"/>
</dbReference>
<keyword evidence="1" id="KW-0175">Coiled coil</keyword>
<sequence>MNEEERKALAEARGRVANLRAMFNKGSVTNMSAPPSYRHVAAPSLLKSSSSSESLVDASIQERKLRDDQERRNAQESRDQMAKQSSYDLTHDRAYNHAQQQKVYTRSVEQKAKDSLSQFTSDGKTFEAEKREQQRRLEEKHKENEQEAQKALRNFAGGKTFFEEQLDEKKRLQELEKQKEQNAKDAKSNFSSPDFDHAYVHAKEVAQVEKQAEEKAKAALLKYDQHDVTHEYVMKNGMKVLKNAEGTGTPTAKRYPFTDPAARIKKASPAAIKALARFQEQLAENRVREEQKVSDEAARKASWESTRKMSIESTESMGSTRNQSFDEIDINQIKASVDEAKLDVRSAAQKFAEMDRKAAELAKQNKKPMTFNGVSYGHGGRGFRTKEQDRKEVTRRNEMASRIQSLVRGKIARDTYSDKVSAATRIAIRIQTKFRQRQAEKQVQSLRQQLEREQKSAVVIQKILRGRSQWNRYQAEVTAREAAAILLQSIARTRLVQVDYKKRVIAARSLEELKFTMATKVQSQWRASVARSEVSALRADAEEAARQARQAEAENNMVTKIQSQWRASVARSEVSVLRMQAISDVQDQLARIENQTAIRIQSRWRGVMARSRVGSLIAQTRAAEEAEAAKVAEAELENTMAVRLQSQWRSVAATKEAAEKAEAAKVAEAELENTMAVRLQSQWRSVAATKEVQGLREAREQEKAIEAAKAAEEAEAIEAAKAAEKAEAAKVAEAELENTMAVRLQSQWRSVAATKEVQGLREAREQEKAIEAAKAAEEAEAFELTKAAEKAEAAKVAEAELENTMAVRLQSQWRSVAATKEVQGLREAREQEKAIEAAKAAEEAEAFELTKAAELDNVVVGAEMPQIRRQPTIAELQLLSQTGRFSNVFSDDSDDDSDYEDATSFVDDPLAPEVLPSFCSGTDATEHGDIVPGTDSDQSRSPSSIRNNSFTQVSPSPMISPFGNSSFEYAFNHDDNQSDASSDYFVDAVEEIKSSVHIPDIEESPDNSDSLAFEMAPSSGVSAPVSNATPLSPAAYTVVSADETENQRLSSISDFDRPSSVRSGSFFQEPTFDASPRASYNSSLLSFGSRSRDDSYARSSEDSYADVDRSRGDSYADIDRSRGDSYADVFRSRNDSYADSDVFRSPEADAGETRPRDDSYADVPDKSDSESLNDLEEIQDDPKYFDTDSDRGSSFISDSPSSAKKTSDIDHLNVEQIVTRQKPGSRWRASSVLSKLSSRRSSKPSSSPTSSIEDDDKDDESKKPRPASTLSSVSSSVAGLINRKLSVPTSNTSSAKSAESEMEEACLYSPPAQASKNKSRFGRFAAPSVAKPAFTKRFAWKRRGTNEDENDELADKTQAA</sequence>
<feature type="compositionally biased region" description="Basic and acidic residues" evidence="2">
    <location>
        <begin position="289"/>
        <end position="310"/>
    </location>
</feature>
<feature type="region of interest" description="Disordered" evidence="2">
    <location>
        <begin position="44"/>
        <end position="149"/>
    </location>
</feature>
<feature type="region of interest" description="Disordered" evidence="2">
    <location>
        <begin position="1075"/>
        <end position="1319"/>
    </location>
</feature>
<reference evidence="3 4" key="1">
    <citation type="submission" date="2018-07" db="EMBL/GenBank/DDBJ databases">
        <title>Genome sequencing of oomycete isolates from Chile give support for New Zealand origin for Phytophthora kernoviae and make available the first Nothophytophthora sp. genome.</title>
        <authorList>
            <person name="Studholme D.J."/>
            <person name="Sanfuentes E."/>
            <person name="Panda P."/>
            <person name="Hill R."/>
            <person name="Sambles C."/>
            <person name="Grant M."/>
            <person name="Williams N.M."/>
            <person name="Mcdougal R.L."/>
        </authorList>
    </citation>
    <scope>NUCLEOTIDE SEQUENCE [LARGE SCALE GENOMIC DNA]</scope>
    <source>
        <strain evidence="3">Chile6</strain>
    </source>
</reference>
<feature type="compositionally biased region" description="Acidic residues" evidence="2">
    <location>
        <begin position="891"/>
        <end position="901"/>
    </location>
</feature>
<feature type="coiled-coil region" evidence="1">
    <location>
        <begin position="695"/>
        <end position="845"/>
    </location>
</feature>
<dbReference type="Proteomes" id="UP000277300">
    <property type="component" value="Unassembled WGS sequence"/>
</dbReference>
<evidence type="ECO:0000313" key="3">
    <source>
        <dbReference type="EMBL" id="RLN61370.1"/>
    </source>
</evidence>
<dbReference type="InterPro" id="IPR000048">
    <property type="entry name" value="IQ_motif_EF-hand-BS"/>
</dbReference>
<name>A0A3F2RNW4_9STRA</name>
<dbReference type="PANTHER" id="PTHR10699:SF11">
    <property type="entry name" value="IGLOO, ISOFORM A"/>
    <property type="match status" value="1"/>
</dbReference>
<dbReference type="OrthoDB" id="126967at2759"/>
<feature type="region of interest" description="Disordered" evidence="2">
    <location>
        <begin position="887"/>
        <end position="957"/>
    </location>
</feature>
<accession>A0A3F2RNW4</accession>
<feature type="region of interest" description="Disordered" evidence="2">
    <location>
        <begin position="289"/>
        <end position="320"/>
    </location>
</feature>
<feature type="coiled-coil region" evidence="1">
    <location>
        <begin position="330"/>
        <end position="364"/>
    </location>
</feature>
<evidence type="ECO:0000313" key="4">
    <source>
        <dbReference type="Proteomes" id="UP000277300"/>
    </source>
</evidence>
<evidence type="ECO:0000256" key="2">
    <source>
        <dbReference type="SAM" id="MobiDB-lite"/>
    </source>
</evidence>
<feature type="compositionally biased region" description="Polar residues" evidence="2">
    <location>
        <begin position="935"/>
        <end position="957"/>
    </location>
</feature>
<feature type="compositionally biased region" description="Basic and acidic residues" evidence="2">
    <location>
        <begin position="124"/>
        <end position="149"/>
    </location>
</feature>
<protein>
    <submittedName>
        <fullName evidence="3">Uncharacterized protein</fullName>
    </submittedName>
</protein>
<gene>
    <name evidence="3" type="ORF">BBP00_00005450</name>
</gene>
<feature type="region of interest" description="Disordered" evidence="2">
    <location>
        <begin position="1340"/>
        <end position="1360"/>
    </location>
</feature>
<organism evidence="3 4">
    <name type="scientific">Phytophthora kernoviae</name>
    <dbReference type="NCBI Taxonomy" id="325452"/>
    <lineage>
        <taxon>Eukaryota</taxon>
        <taxon>Sar</taxon>
        <taxon>Stramenopiles</taxon>
        <taxon>Oomycota</taxon>
        <taxon>Peronosporomycetes</taxon>
        <taxon>Peronosporales</taxon>
        <taxon>Peronosporaceae</taxon>
        <taxon>Phytophthora</taxon>
    </lineage>
</organism>
<feature type="compositionally biased region" description="Basic and acidic residues" evidence="2">
    <location>
        <begin position="1180"/>
        <end position="1191"/>
    </location>
</feature>
<dbReference type="GO" id="GO:0005516">
    <property type="term" value="F:calmodulin binding"/>
    <property type="evidence" value="ECO:0007669"/>
    <property type="project" value="TreeGrafter"/>
</dbReference>
<feature type="compositionally biased region" description="Polar residues" evidence="2">
    <location>
        <begin position="1192"/>
        <end position="1204"/>
    </location>
</feature>
<dbReference type="PANTHER" id="PTHR10699">
    <property type="entry name" value="NEUROMODULIN"/>
    <property type="match status" value="1"/>
</dbReference>
<feature type="compositionally biased region" description="Basic and acidic residues" evidence="2">
    <location>
        <begin position="384"/>
        <end position="397"/>
    </location>
</feature>
<comment type="caution">
    <text evidence="3">The sequence shown here is derived from an EMBL/GenBank/DDBJ whole genome shotgun (WGS) entry which is preliminary data.</text>
</comment>
<dbReference type="Gene3D" id="1.20.5.190">
    <property type="match status" value="1"/>
</dbReference>
<evidence type="ECO:0000256" key="1">
    <source>
        <dbReference type="SAM" id="Coils"/>
    </source>
</evidence>
<feature type="compositionally biased region" description="Polar residues" evidence="2">
    <location>
        <begin position="1019"/>
        <end position="1028"/>
    </location>
</feature>
<feature type="compositionally biased region" description="Low complexity" evidence="2">
    <location>
        <begin position="44"/>
        <end position="55"/>
    </location>
</feature>
<feature type="compositionally biased region" description="Basic and acidic residues" evidence="2">
    <location>
        <begin position="60"/>
        <end position="81"/>
    </location>
</feature>
<feature type="region of interest" description="Disordered" evidence="2">
    <location>
        <begin position="996"/>
        <end position="1028"/>
    </location>
</feature>
<feature type="coiled-coil region" evidence="1">
    <location>
        <begin position="527"/>
        <end position="561"/>
    </location>
</feature>
<dbReference type="SMART" id="SM00015">
    <property type="entry name" value="IQ"/>
    <property type="match status" value="6"/>
</dbReference>
<feature type="compositionally biased region" description="Polar residues" evidence="2">
    <location>
        <begin position="1078"/>
        <end position="1088"/>
    </location>
</feature>
<dbReference type="EMBL" id="MBDO02000159">
    <property type="protein sequence ID" value="RLN61370.1"/>
    <property type="molecule type" value="Genomic_DNA"/>
</dbReference>